<dbReference type="EMBL" id="FTOE01000004">
    <property type="protein sequence ID" value="SIS74433.1"/>
    <property type="molecule type" value="Genomic_DNA"/>
</dbReference>
<gene>
    <name evidence="2" type="ORF">SAMN05421760_104112</name>
</gene>
<keyword evidence="3" id="KW-1185">Reference proteome</keyword>
<dbReference type="InterPro" id="IPR021409">
    <property type="entry name" value="DUF3047"/>
</dbReference>
<name>A0A1N7LKT8_9GAMM</name>
<dbReference type="AlphaFoldDB" id="A0A1N7LKT8"/>
<evidence type="ECO:0008006" key="4">
    <source>
        <dbReference type="Google" id="ProtNLM"/>
    </source>
</evidence>
<dbReference type="Pfam" id="PF11249">
    <property type="entry name" value="DUF3047"/>
    <property type="match status" value="1"/>
</dbReference>
<feature type="chain" id="PRO_5013134270" description="DUF3047 domain-containing protein" evidence="1">
    <location>
        <begin position="26"/>
        <end position="217"/>
    </location>
</feature>
<dbReference type="Proteomes" id="UP000185999">
    <property type="component" value="Unassembled WGS sequence"/>
</dbReference>
<protein>
    <recommendedName>
        <fullName evidence="4">DUF3047 domain-containing protein</fullName>
    </recommendedName>
</protein>
<dbReference type="STRING" id="619304.SAMN05421760_104112"/>
<evidence type="ECO:0000256" key="1">
    <source>
        <dbReference type="SAM" id="SignalP"/>
    </source>
</evidence>
<proteinExistence type="predicted"/>
<feature type="signal peptide" evidence="1">
    <location>
        <begin position="1"/>
        <end position="25"/>
    </location>
</feature>
<evidence type="ECO:0000313" key="2">
    <source>
        <dbReference type="EMBL" id="SIS74433.1"/>
    </source>
</evidence>
<sequence>MTMKKLSTLLSLGVLFAIEATSSYAADVSYSAASIIDWKHKSFSGDTAYSVVYDEQLQKKVIQASSMQSASGLFYEQKIDLDKTPWLNWSWRVEKFPTISDEKKKAGDDFAARIYIVVQDGWTFLSTKAISYVWSQQASANDIWPNPFTGDKAMMLAVRADQDGNGWVTEKRNIKADLQKLFGKEIRYIKAIAIMTDTDNSKSSAISYYSDIRLTEE</sequence>
<evidence type="ECO:0000313" key="3">
    <source>
        <dbReference type="Proteomes" id="UP000185999"/>
    </source>
</evidence>
<organism evidence="2 3">
    <name type="scientific">Neptunomonas antarctica</name>
    <dbReference type="NCBI Taxonomy" id="619304"/>
    <lineage>
        <taxon>Bacteria</taxon>
        <taxon>Pseudomonadati</taxon>
        <taxon>Pseudomonadota</taxon>
        <taxon>Gammaproteobacteria</taxon>
        <taxon>Oceanospirillales</taxon>
        <taxon>Oceanospirillaceae</taxon>
        <taxon>Neptunomonas</taxon>
    </lineage>
</organism>
<reference evidence="3" key="1">
    <citation type="submission" date="2017-01" db="EMBL/GenBank/DDBJ databases">
        <authorList>
            <person name="Varghese N."/>
            <person name="Submissions S."/>
        </authorList>
    </citation>
    <scope>NUCLEOTIDE SEQUENCE [LARGE SCALE GENOMIC DNA]</scope>
    <source>
        <strain evidence="3">DSM 22306</strain>
    </source>
</reference>
<keyword evidence="1" id="KW-0732">Signal</keyword>
<accession>A0A1N7LKT8</accession>